<dbReference type="Proteomes" id="UP000678513">
    <property type="component" value="Chromosome"/>
</dbReference>
<evidence type="ECO:0000313" key="1">
    <source>
        <dbReference type="EMBL" id="QUC09332.1"/>
    </source>
</evidence>
<keyword evidence="2" id="KW-1185">Reference proteome</keyword>
<dbReference type="EMBL" id="CP072384">
    <property type="protein sequence ID" value="QUC09332.1"/>
    <property type="molecule type" value="Genomic_DNA"/>
</dbReference>
<proteinExistence type="predicted"/>
<dbReference type="RefSeq" id="WP_212326748.1">
    <property type="nucleotide sequence ID" value="NZ_AP024463.1"/>
</dbReference>
<name>A0ABX7Y8E6_9ACTN</name>
<organism evidence="1 2">
    <name type="scientific">Arachnia rubra</name>
    <dbReference type="NCBI Taxonomy" id="1547448"/>
    <lineage>
        <taxon>Bacteria</taxon>
        <taxon>Bacillati</taxon>
        <taxon>Actinomycetota</taxon>
        <taxon>Actinomycetes</taxon>
        <taxon>Propionibacteriales</taxon>
        <taxon>Propionibacteriaceae</taxon>
        <taxon>Arachnia</taxon>
    </lineage>
</organism>
<evidence type="ECO:0000313" key="2">
    <source>
        <dbReference type="Proteomes" id="UP000678513"/>
    </source>
</evidence>
<protein>
    <submittedName>
        <fullName evidence="1">Uncharacterized protein</fullName>
    </submittedName>
</protein>
<reference evidence="1 2" key="1">
    <citation type="submission" date="2021-03" db="EMBL/GenBank/DDBJ databases">
        <title>Human Oral Microbial Genomes.</title>
        <authorList>
            <person name="Johnston C.D."/>
            <person name="Chen T."/>
            <person name="Dewhirst F.E."/>
        </authorList>
    </citation>
    <scope>NUCLEOTIDE SEQUENCE [LARGE SCALE GENOMIC DNA]</scope>
    <source>
        <strain evidence="1 2">DSMZ 100122</strain>
    </source>
</reference>
<sequence length="97" mass="10441">MTDLKVAVRYLRYNAVTLNDITLTDPDGATLILEQSAEGSYAAGRAGHVGRSITTSLDNFLAVVTPDFATVWGQGHTMAERTGDATANLIAWIREKS</sequence>
<accession>A0ABX7Y8E6</accession>
<gene>
    <name evidence="1" type="ORF">J5A65_06360</name>
</gene>